<dbReference type="InterPro" id="IPR020846">
    <property type="entry name" value="MFS_dom"/>
</dbReference>
<comment type="subcellular location">
    <subcellularLocation>
        <location evidence="1">Cell membrane</location>
        <topology evidence="1">Multi-pass membrane protein</topology>
    </subcellularLocation>
</comment>
<evidence type="ECO:0000256" key="5">
    <source>
        <dbReference type="ARBA" id="ARBA00023136"/>
    </source>
</evidence>
<keyword evidence="4 6" id="KW-1133">Transmembrane helix</keyword>
<dbReference type="PANTHER" id="PTHR23514">
    <property type="entry name" value="BYPASS OF STOP CODON PROTEIN 6"/>
    <property type="match status" value="1"/>
</dbReference>
<dbReference type="InterPro" id="IPR051788">
    <property type="entry name" value="MFS_Transporter"/>
</dbReference>
<feature type="transmembrane region" description="Helical" evidence="6">
    <location>
        <begin position="164"/>
        <end position="185"/>
    </location>
</feature>
<keyword evidence="3 6" id="KW-0812">Transmembrane</keyword>
<evidence type="ECO:0000256" key="6">
    <source>
        <dbReference type="SAM" id="Phobius"/>
    </source>
</evidence>
<proteinExistence type="predicted"/>
<dbReference type="PROSITE" id="PS50850">
    <property type="entry name" value="MFS"/>
    <property type="match status" value="1"/>
</dbReference>
<feature type="transmembrane region" description="Helical" evidence="6">
    <location>
        <begin position="47"/>
        <end position="67"/>
    </location>
</feature>
<dbReference type="SUPFAM" id="SSF103473">
    <property type="entry name" value="MFS general substrate transporter"/>
    <property type="match status" value="1"/>
</dbReference>
<evidence type="ECO:0000256" key="2">
    <source>
        <dbReference type="ARBA" id="ARBA00022448"/>
    </source>
</evidence>
<feature type="transmembrane region" description="Helical" evidence="6">
    <location>
        <begin position="359"/>
        <end position="379"/>
    </location>
</feature>
<keyword evidence="9" id="KW-1185">Reference proteome</keyword>
<dbReference type="RefSeq" id="WP_268063116.1">
    <property type="nucleotide sequence ID" value="NZ_JAPQFJ010000044.1"/>
</dbReference>
<feature type="transmembrane region" description="Helical" evidence="6">
    <location>
        <begin position="206"/>
        <end position="232"/>
    </location>
</feature>
<keyword evidence="5 6" id="KW-0472">Membrane</keyword>
<organism evidence="8 9">
    <name type="scientific">Clostridium brassicae</name>
    <dbReference type="NCBI Taxonomy" id="2999072"/>
    <lineage>
        <taxon>Bacteria</taxon>
        <taxon>Bacillati</taxon>
        <taxon>Bacillota</taxon>
        <taxon>Clostridia</taxon>
        <taxon>Eubacteriales</taxon>
        <taxon>Clostridiaceae</taxon>
        <taxon>Clostridium</taxon>
    </lineage>
</organism>
<dbReference type="EMBL" id="JAPQFJ010000044">
    <property type="protein sequence ID" value="MCY6960683.1"/>
    <property type="molecule type" value="Genomic_DNA"/>
</dbReference>
<evidence type="ECO:0000256" key="4">
    <source>
        <dbReference type="ARBA" id="ARBA00022989"/>
    </source>
</evidence>
<evidence type="ECO:0000313" key="8">
    <source>
        <dbReference type="EMBL" id="MCY6960683.1"/>
    </source>
</evidence>
<dbReference type="InterPro" id="IPR011701">
    <property type="entry name" value="MFS"/>
</dbReference>
<evidence type="ECO:0000256" key="1">
    <source>
        <dbReference type="ARBA" id="ARBA00004651"/>
    </source>
</evidence>
<keyword evidence="2" id="KW-0813">Transport</keyword>
<dbReference type="Pfam" id="PF07690">
    <property type="entry name" value="MFS_1"/>
    <property type="match status" value="1"/>
</dbReference>
<dbReference type="InterPro" id="IPR036259">
    <property type="entry name" value="MFS_trans_sf"/>
</dbReference>
<feature type="domain" description="Major facilitator superfamily (MFS) profile" evidence="7">
    <location>
        <begin position="9"/>
        <end position="382"/>
    </location>
</feature>
<sequence length="390" mass="43630">MEKRKNFIAIVFIFIMMILSAMCDNVRGPFVPTLKQEFLVENKGISLMVLMCSLGYMSFTFIGGVLCEKIGQKRVFLLGFMFMVIPLIALYFCKSFLLLIIELFVLNIGQAFIAIGTNTIIPILAINFQAILMNFTHFCYRVGATCAQRFAGAMLYKGITWKQIYLMIAVIATGTFLSFIFVRIPEVNKVKSKEKIDYKNILKNKMIYLYMIALGAYVSAETNTGVWFVNFIHDTYKLDVNKGSYYAAIFFGTLALGRLLGGFIAEKLGYIKTVLISISIAFILYTIGMVIGLNGIIIISLSGTFFGIIFPTTILTLSKVFKDNISFITGLIITVASGTGMFINILIGSLSDSISVYKAYYVIPICLFICVIFTYLIYVNTKNISNESRG</sequence>
<evidence type="ECO:0000259" key="7">
    <source>
        <dbReference type="PROSITE" id="PS50850"/>
    </source>
</evidence>
<accession>A0ABT4DER3</accession>
<evidence type="ECO:0000313" key="9">
    <source>
        <dbReference type="Proteomes" id="UP001144612"/>
    </source>
</evidence>
<feature type="transmembrane region" description="Helical" evidence="6">
    <location>
        <begin position="138"/>
        <end position="158"/>
    </location>
</feature>
<protein>
    <submittedName>
        <fullName evidence="8">MFS transporter</fullName>
    </submittedName>
</protein>
<feature type="transmembrane region" description="Helical" evidence="6">
    <location>
        <begin position="98"/>
        <end position="126"/>
    </location>
</feature>
<comment type="caution">
    <text evidence="8">The sequence shown here is derived from an EMBL/GenBank/DDBJ whole genome shotgun (WGS) entry which is preliminary data.</text>
</comment>
<dbReference type="Proteomes" id="UP001144612">
    <property type="component" value="Unassembled WGS sequence"/>
</dbReference>
<feature type="transmembrane region" description="Helical" evidence="6">
    <location>
        <begin position="244"/>
        <end position="261"/>
    </location>
</feature>
<feature type="transmembrane region" description="Helical" evidence="6">
    <location>
        <begin position="273"/>
        <end position="291"/>
    </location>
</feature>
<feature type="transmembrane region" description="Helical" evidence="6">
    <location>
        <begin position="325"/>
        <end position="347"/>
    </location>
</feature>
<dbReference type="PANTHER" id="PTHR23514:SF13">
    <property type="entry name" value="INNER MEMBRANE PROTEIN YBJJ"/>
    <property type="match status" value="1"/>
</dbReference>
<dbReference type="Gene3D" id="1.20.1250.20">
    <property type="entry name" value="MFS general substrate transporter like domains"/>
    <property type="match status" value="2"/>
</dbReference>
<reference evidence="8" key="1">
    <citation type="submission" date="2022-12" db="EMBL/GenBank/DDBJ databases">
        <title>Clostridium sp. nov., isolated from industrial wastewater.</title>
        <authorList>
            <person name="Jiayan W."/>
        </authorList>
    </citation>
    <scope>NUCLEOTIDE SEQUENCE</scope>
    <source>
        <strain evidence="8">ZC22-4</strain>
    </source>
</reference>
<gene>
    <name evidence="8" type="ORF">OW729_19050</name>
</gene>
<feature type="transmembrane region" description="Helical" evidence="6">
    <location>
        <begin position="74"/>
        <end position="92"/>
    </location>
</feature>
<feature type="transmembrane region" description="Helical" evidence="6">
    <location>
        <begin position="297"/>
        <end position="318"/>
    </location>
</feature>
<name>A0ABT4DER3_9CLOT</name>
<evidence type="ECO:0000256" key="3">
    <source>
        <dbReference type="ARBA" id="ARBA00022692"/>
    </source>
</evidence>